<evidence type="ECO:0000256" key="1">
    <source>
        <dbReference type="ARBA" id="ARBA00022694"/>
    </source>
</evidence>
<dbReference type="GO" id="GO:0005634">
    <property type="term" value="C:nucleus"/>
    <property type="evidence" value="ECO:0007669"/>
    <property type="project" value="TreeGrafter"/>
</dbReference>
<dbReference type="GO" id="GO:0052717">
    <property type="term" value="F:tRNA-specific adenosine-34 deaminase activity"/>
    <property type="evidence" value="ECO:0007669"/>
    <property type="project" value="TreeGrafter"/>
</dbReference>
<dbReference type="InterPro" id="IPR016193">
    <property type="entry name" value="Cytidine_deaminase-like"/>
</dbReference>
<dbReference type="GO" id="GO:0005737">
    <property type="term" value="C:cytoplasm"/>
    <property type="evidence" value="ECO:0007669"/>
    <property type="project" value="TreeGrafter"/>
</dbReference>
<keyword evidence="5" id="KW-1185">Reference proteome</keyword>
<dbReference type="Pfam" id="PF00383">
    <property type="entry name" value="dCMP_cyt_deam_1"/>
    <property type="match status" value="1"/>
</dbReference>
<dbReference type="EMBL" id="PQXH01000042">
    <property type="protein sequence ID" value="TGO15292.1"/>
    <property type="molecule type" value="Genomic_DNA"/>
</dbReference>
<dbReference type="InterPro" id="IPR002125">
    <property type="entry name" value="CMP_dCMP_dom"/>
</dbReference>
<dbReference type="AlphaFoldDB" id="A0A4Z1EWL1"/>
<evidence type="ECO:0000313" key="5">
    <source>
        <dbReference type="Proteomes" id="UP000297777"/>
    </source>
</evidence>
<organism evidence="4 5">
    <name type="scientific">Botrytis tulipae</name>
    <dbReference type="NCBI Taxonomy" id="87230"/>
    <lineage>
        <taxon>Eukaryota</taxon>
        <taxon>Fungi</taxon>
        <taxon>Dikarya</taxon>
        <taxon>Ascomycota</taxon>
        <taxon>Pezizomycotina</taxon>
        <taxon>Leotiomycetes</taxon>
        <taxon>Helotiales</taxon>
        <taxon>Sclerotiniaceae</taxon>
        <taxon>Botrytis</taxon>
    </lineage>
</organism>
<dbReference type="CDD" id="cd01285">
    <property type="entry name" value="nucleoside_deaminase"/>
    <property type="match status" value="1"/>
</dbReference>
<protein>
    <recommendedName>
        <fullName evidence="3">CMP/dCMP-type deaminase domain-containing protein</fullName>
    </recommendedName>
</protein>
<dbReference type="Gene3D" id="3.40.140.10">
    <property type="entry name" value="Cytidine Deaminase, domain 2"/>
    <property type="match status" value="1"/>
</dbReference>
<gene>
    <name evidence="4" type="ORF">BTUL_0042g00630</name>
</gene>
<feature type="domain" description="CMP/dCMP-type deaminase" evidence="3">
    <location>
        <begin position="183"/>
        <end position="358"/>
    </location>
</feature>
<dbReference type="GO" id="GO:0008033">
    <property type="term" value="P:tRNA processing"/>
    <property type="evidence" value="ECO:0007669"/>
    <property type="project" value="UniProtKB-KW"/>
</dbReference>
<dbReference type="Proteomes" id="UP000297777">
    <property type="component" value="Unassembled WGS sequence"/>
</dbReference>
<dbReference type="SUPFAM" id="SSF53927">
    <property type="entry name" value="Cytidine deaminase-like"/>
    <property type="match status" value="1"/>
</dbReference>
<reference evidence="4 5" key="1">
    <citation type="submission" date="2017-12" db="EMBL/GenBank/DDBJ databases">
        <title>Comparative genomics of Botrytis spp.</title>
        <authorList>
            <person name="Valero-Jimenez C.A."/>
            <person name="Tapia P."/>
            <person name="Veloso J."/>
            <person name="Silva-Moreno E."/>
            <person name="Staats M."/>
            <person name="Valdes J.H."/>
            <person name="Van Kan J.A.L."/>
        </authorList>
    </citation>
    <scope>NUCLEOTIDE SEQUENCE [LARGE SCALE GENOMIC DNA]</scope>
    <source>
        <strain evidence="4 5">Bt9001</strain>
    </source>
</reference>
<dbReference type="PANTHER" id="PTHR11079">
    <property type="entry name" value="CYTOSINE DEAMINASE FAMILY MEMBER"/>
    <property type="match status" value="1"/>
</dbReference>
<name>A0A4Z1EWL1_9HELO</name>
<comment type="similarity">
    <text evidence="2">Belongs to the cytidine and deoxycytidylate deaminase family. ADAT3 subfamily.</text>
</comment>
<comment type="caution">
    <text evidence="4">The sequence shown here is derived from an EMBL/GenBank/DDBJ whole genome shotgun (WGS) entry which is preliminary data.</text>
</comment>
<dbReference type="PANTHER" id="PTHR11079:SF156">
    <property type="entry name" value="INACTIVE TRNA-SPECIFIC ADENOSINE DEAMINASE-LIKE PROTEIN 3-RELATED"/>
    <property type="match status" value="1"/>
</dbReference>
<dbReference type="PROSITE" id="PS51747">
    <property type="entry name" value="CYT_DCMP_DEAMINASES_2"/>
    <property type="match status" value="1"/>
</dbReference>
<accession>A0A4Z1EWL1</accession>
<dbReference type="OrthoDB" id="3180714at2759"/>
<keyword evidence="1" id="KW-0819">tRNA processing</keyword>
<proteinExistence type="inferred from homology"/>
<evidence type="ECO:0000313" key="4">
    <source>
        <dbReference type="EMBL" id="TGO15292.1"/>
    </source>
</evidence>
<evidence type="ECO:0000256" key="2">
    <source>
        <dbReference type="ARBA" id="ARBA00038160"/>
    </source>
</evidence>
<evidence type="ECO:0000259" key="3">
    <source>
        <dbReference type="PROSITE" id="PS51747"/>
    </source>
</evidence>
<sequence>MNKVLTENKAEASATTSSVLVPLKTTLETRARYSLLSVYITSVPAKKASGVLNLTRRLFPEDGGYDLQHIRRFAKQTDVPGHVRTSMLEARAESDDPTEIESSELFLLVGAANLISSEELRGALSPILDPATICSIEVPLLAPTSQEQAKSWSSQYWPIVYKKSNPFGPHPAIVSRAEEEIQGEVEKYMDLAVEVARSSSTTGVGEKIGAVVVERKNGVARILAIAGDARWMNWPRVGSGNVTAHAALRVIAMVADGIKVQEERKAGKDSEAKNTSEQKSIFRDQSLDVLEAKHHNSAEWIDGYLCHELELYITHEPCVMCSMAIVHSRFGRVIFGQRMPKTGGMCADSELGHGLFWRKELNWSLLAWQWMSGKEDTEISKESQSLVSHLGIHA</sequence>